<evidence type="ECO:0000313" key="2">
    <source>
        <dbReference type="EMBL" id="MBA0703269.1"/>
    </source>
</evidence>
<keyword evidence="1" id="KW-0472">Membrane</keyword>
<dbReference type="AlphaFoldDB" id="A0A7J8YW79"/>
<sequence>MHYLKVLALLDALISTRLVWRWTAQVLSIEFERHGLKLRFLGTGLRRLRACLILLIRLILDGSTSAVIEWLIFFGIGHLKMVVT</sequence>
<feature type="transmembrane region" description="Helical" evidence="1">
    <location>
        <begin position="50"/>
        <end position="76"/>
    </location>
</feature>
<dbReference type="EMBL" id="JABFAA010378190">
    <property type="protein sequence ID" value="MBA0703269.1"/>
    <property type="molecule type" value="Genomic_DNA"/>
</dbReference>
<comment type="caution">
    <text evidence="2">The sequence shown here is derived from an EMBL/GenBank/DDBJ whole genome shotgun (WGS) entry which is preliminary data.</text>
</comment>
<gene>
    <name evidence="2" type="ORF">Goari_021936</name>
</gene>
<organism evidence="2 3">
    <name type="scientific">Gossypium aridum</name>
    <name type="common">American cotton</name>
    <name type="synonym">Erioxylum aridum</name>
    <dbReference type="NCBI Taxonomy" id="34290"/>
    <lineage>
        <taxon>Eukaryota</taxon>
        <taxon>Viridiplantae</taxon>
        <taxon>Streptophyta</taxon>
        <taxon>Embryophyta</taxon>
        <taxon>Tracheophyta</taxon>
        <taxon>Spermatophyta</taxon>
        <taxon>Magnoliopsida</taxon>
        <taxon>eudicotyledons</taxon>
        <taxon>Gunneridae</taxon>
        <taxon>Pentapetalae</taxon>
        <taxon>rosids</taxon>
        <taxon>malvids</taxon>
        <taxon>Malvales</taxon>
        <taxon>Malvaceae</taxon>
        <taxon>Malvoideae</taxon>
        <taxon>Gossypium</taxon>
    </lineage>
</organism>
<dbReference type="Proteomes" id="UP000593577">
    <property type="component" value="Unassembled WGS sequence"/>
</dbReference>
<keyword evidence="3" id="KW-1185">Reference proteome</keyword>
<keyword evidence="1" id="KW-1133">Transmembrane helix</keyword>
<protein>
    <submittedName>
        <fullName evidence="2">Uncharacterized protein</fullName>
    </submittedName>
</protein>
<name>A0A7J8YW79_GOSAI</name>
<proteinExistence type="predicted"/>
<keyword evidence="1" id="KW-0812">Transmembrane</keyword>
<evidence type="ECO:0000313" key="3">
    <source>
        <dbReference type="Proteomes" id="UP000593577"/>
    </source>
</evidence>
<reference evidence="2 3" key="1">
    <citation type="journal article" date="2019" name="Genome Biol. Evol.">
        <title>Insights into the evolution of the New World diploid cottons (Gossypium, subgenus Houzingenia) based on genome sequencing.</title>
        <authorList>
            <person name="Grover C.E."/>
            <person name="Arick M.A. 2nd"/>
            <person name="Thrash A."/>
            <person name="Conover J.L."/>
            <person name="Sanders W.S."/>
            <person name="Peterson D.G."/>
            <person name="Frelichowski J.E."/>
            <person name="Scheffler J.A."/>
            <person name="Scheffler B.E."/>
            <person name="Wendel J.F."/>
        </authorList>
    </citation>
    <scope>NUCLEOTIDE SEQUENCE [LARGE SCALE GENOMIC DNA]</scope>
    <source>
        <strain evidence="2">185</strain>
        <tissue evidence="2">Leaf</tissue>
    </source>
</reference>
<evidence type="ECO:0000256" key="1">
    <source>
        <dbReference type="SAM" id="Phobius"/>
    </source>
</evidence>
<accession>A0A7J8YW79</accession>